<keyword evidence="2" id="KW-1185">Reference proteome</keyword>
<evidence type="ECO:0000313" key="1">
    <source>
        <dbReference type="EMBL" id="KAF1959741.1"/>
    </source>
</evidence>
<evidence type="ECO:0000313" key="2">
    <source>
        <dbReference type="Proteomes" id="UP000800035"/>
    </source>
</evidence>
<dbReference type="EMBL" id="ML976984">
    <property type="protein sequence ID" value="KAF1959741.1"/>
    <property type="molecule type" value="Genomic_DNA"/>
</dbReference>
<proteinExistence type="predicted"/>
<reference evidence="1" key="1">
    <citation type="journal article" date="2020" name="Stud. Mycol.">
        <title>101 Dothideomycetes genomes: a test case for predicting lifestyles and emergence of pathogens.</title>
        <authorList>
            <person name="Haridas S."/>
            <person name="Albert R."/>
            <person name="Binder M."/>
            <person name="Bloem J."/>
            <person name="Labutti K."/>
            <person name="Salamov A."/>
            <person name="Andreopoulos B."/>
            <person name="Baker S."/>
            <person name="Barry K."/>
            <person name="Bills G."/>
            <person name="Bluhm B."/>
            <person name="Cannon C."/>
            <person name="Castanera R."/>
            <person name="Culley D."/>
            <person name="Daum C."/>
            <person name="Ezra D."/>
            <person name="Gonzalez J."/>
            <person name="Henrissat B."/>
            <person name="Kuo A."/>
            <person name="Liang C."/>
            <person name="Lipzen A."/>
            <person name="Lutzoni F."/>
            <person name="Magnuson J."/>
            <person name="Mondo S."/>
            <person name="Nolan M."/>
            <person name="Ohm R."/>
            <person name="Pangilinan J."/>
            <person name="Park H.-J."/>
            <person name="Ramirez L."/>
            <person name="Alfaro M."/>
            <person name="Sun H."/>
            <person name="Tritt A."/>
            <person name="Yoshinaga Y."/>
            <person name="Zwiers L.-H."/>
            <person name="Turgeon B."/>
            <person name="Goodwin S."/>
            <person name="Spatafora J."/>
            <person name="Crous P."/>
            <person name="Grigoriev I."/>
        </authorList>
    </citation>
    <scope>NUCLEOTIDE SEQUENCE</scope>
    <source>
        <strain evidence="1">CBS 675.92</strain>
    </source>
</reference>
<accession>A0A6A5U4E3</accession>
<sequence length="229" mass="26463">MPRLEYIDHPDFPASALIDHPHILKDNDRPSEVDDIKNLRLCDAIATLLHHLEAKQPGILRSFFSPNLKYFKFTRFSERGNMRNFFLCRKGEYVTTGRFEYNPGEGNRIEWTFLSNSTIEENGSWRPVYGCWKACSQPPVDSFLDEWITHIGGRPFMPEEVSDEKMVPKAAFALGKIICERKLWEEHDQPTFTFETKMEYTSEAPLGPELMDHDHISEPGIALRLASAK</sequence>
<dbReference type="AlphaFoldDB" id="A0A6A5U4E3"/>
<protein>
    <submittedName>
        <fullName evidence="1">Uncharacterized protein</fullName>
    </submittedName>
</protein>
<organism evidence="1 2">
    <name type="scientific">Byssothecium circinans</name>
    <dbReference type="NCBI Taxonomy" id="147558"/>
    <lineage>
        <taxon>Eukaryota</taxon>
        <taxon>Fungi</taxon>
        <taxon>Dikarya</taxon>
        <taxon>Ascomycota</taxon>
        <taxon>Pezizomycotina</taxon>
        <taxon>Dothideomycetes</taxon>
        <taxon>Pleosporomycetidae</taxon>
        <taxon>Pleosporales</taxon>
        <taxon>Massarineae</taxon>
        <taxon>Massarinaceae</taxon>
        <taxon>Byssothecium</taxon>
    </lineage>
</organism>
<dbReference type="OrthoDB" id="3795731at2759"/>
<name>A0A6A5U4E3_9PLEO</name>
<dbReference type="Proteomes" id="UP000800035">
    <property type="component" value="Unassembled WGS sequence"/>
</dbReference>
<gene>
    <name evidence="1" type="ORF">CC80DRAFT_309446</name>
</gene>